<evidence type="ECO:0000313" key="3">
    <source>
        <dbReference type="Proteomes" id="UP000198606"/>
    </source>
</evidence>
<proteinExistence type="predicted"/>
<dbReference type="Gene3D" id="3.40.190.10">
    <property type="entry name" value="Periplasmic binding protein-like II"/>
    <property type="match status" value="2"/>
</dbReference>
<gene>
    <name evidence="2" type="ORF">SAMN05216588_11690</name>
</gene>
<evidence type="ECO:0000313" key="2">
    <source>
        <dbReference type="EMBL" id="SDI41416.1"/>
    </source>
</evidence>
<accession>A0A1G8KD88</accession>
<dbReference type="STRING" id="29435.SAMN05216588_11690"/>
<dbReference type="EMBL" id="FNDG01000016">
    <property type="protein sequence ID" value="SDI41416.1"/>
    <property type="molecule type" value="Genomic_DNA"/>
</dbReference>
<evidence type="ECO:0000259" key="1">
    <source>
        <dbReference type="SMART" id="SM00062"/>
    </source>
</evidence>
<dbReference type="InterPro" id="IPR001638">
    <property type="entry name" value="Solute-binding_3/MltF_N"/>
</dbReference>
<dbReference type="SMART" id="SM00062">
    <property type="entry name" value="PBPb"/>
    <property type="match status" value="1"/>
</dbReference>
<dbReference type="Proteomes" id="UP000198606">
    <property type="component" value="Unassembled WGS sequence"/>
</dbReference>
<dbReference type="AlphaFoldDB" id="A0A1G8KD88"/>
<name>A0A1G8KD88_9GAMM</name>
<feature type="domain" description="Solute-binding protein family 3/N-terminal" evidence="1">
    <location>
        <begin position="37"/>
        <end position="257"/>
    </location>
</feature>
<dbReference type="SUPFAM" id="SSF53850">
    <property type="entry name" value="Periplasmic binding protein-like II"/>
    <property type="match status" value="1"/>
</dbReference>
<organism evidence="2 3">
    <name type="scientific">Phytopseudomonas flavescens</name>
    <dbReference type="NCBI Taxonomy" id="29435"/>
    <lineage>
        <taxon>Bacteria</taxon>
        <taxon>Pseudomonadati</taxon>
        <taxon>Pseudomonadota</taxon>
        <taxon>Gammaproteobacteria</taxon>
        <taxon>Pseudomonadales</taxon>
        <taxon>Pseudomonadaceae</taxon>
        <taxon>Phytopseudomonas</taxon>
    </lineage>
</organism>
<protein>
    <submittedName>
        <fullName evidence="2">Polar amino acid transport system substrate-binding protein</fullName>
    </submittedName>
</protein>
<reference evidence="2 3" key="1">
    <citation type="submission" date="2016-10" db="EMBL/GenBank/DDBJ databases">
        <authorList>
            <person name="de Groot N.N."/>
        </authorList>
    </citation>
    <scope>NUCLEOTIDE SEQUENCE [LARGE SCALE GENOMIC DNA]</scope>
    <source>
        <strain evidence="2 3">LMG 18387</strain>
    </source>
</reference>
<sequence length="277" mass="29213">MLVLVLLGLAGYGLSRPQLPGEVALGPTLAAVAERQVLRVGVRSYPRPSATDAALEAVPDEFDQALAQALGQYLGVPVVLLGASADDPGRLLREARVDLLIAGSLALPGAATGPVFGHAALSQPPAGYRQGGLLVLRNRSLPAAGSLAGQSVCLAVGSPWRADVVERGARVQPYASSIRAAVAFMSGECSLLADEQSALKVLQSQDDWRFYRLLPDSLAAAEDASIYLPRQDPQSQKFLQAALADWKRRGGQEQAWALRSSTLIVDSLKLAEGLMCH</sequence>